<dbReference type="GO" id="GO:0009103">
    <property type="term" value="P:lipopolysaccharide biosynthetic process"/>
    <property type="evidence" value="ECO:0007669"/>
    <property type="project" value="UniProtKB-ARBA"/>
</dbReference>
<dbReference type="GO" id="GO:0016763">
    <property type="term" value="F:pentosyltransferase activity"/>
    <property type="evidence" value="ECO:0007669"/>
    <property type="project" value="TreeGrafter"/>
</dbReference>
<dbReference type="InterPro" id="IPR050297">
    <property type="entry name" value="LipidA_mod_glycosyltrf_83"/>
</dbReference>
<keyword evidence="5 8" id="KW-0812">Transmembrane</keyword>
<dbReference type="PANTHER" id="PTHR33908">
    <property type="entry name" value="MANNOSYLTRANSFERASE YKCB-RELATED"/>
    <property type="match status" value="1"/>
</dbReference>
<evidence type="ECO:0000256" key="6">
    <source>
        <dbReference type="ARBA" id="ARBA00022989"/>
    </source>
</evidence>
<gene>
    <name evidence="10" type="ORF">Aru02nite_18700</name>
</gene>
<evidence type="ECO:0000313" key="10">
    <source>
        <dbReference type="EMBL" id="GID10981.1"/>
    </source>
</evidence>
<evidence type="ECO:0000256" key="5">
    <source>
        <dbReference type="ARBA" id="ARBA00022692"/>
    </source>
</evidence>
<dbReference type="AlphaFoldDB" id="A0A8J3J3K6"/>
<feature type="transmembrane region" description="Helical" evidence="8">
    <location>
        <begin position="242"/>
        <end position="260"/>
    </location>
</feature>
<evidence type="ECO:0000256" key="8">
    <source>
        <dbReference type="SAM" id="Phobius"/>
    </source>
</evidence>
<feature type="transmembrane region" description="Helical" evidence="8">
    <location>
        <begin position="267"/>
        <end position="285"/>
    </location>
</feature>
<keyword evidence="11" id="KW-1185">Reference proteome</keyword>
<evidence type="ECO:0000259" key="9">
    <source>
        <dbReference type="Pfam" id="PF13231"/>
    </source>
</evidence>
<dbReference type="GO" id="GO:0005886">
    <property type="term" value="C:plasma membrane"/>
    <property type="evidence" value="ECO:0007669"/>
    <property type="project" value="UniProtKB-SubCell"/>
</dbReference>
<reference evidence="10" key="1">
    <citation type="submission" date="2021-01" db="EMBL/GenBank/DDBJ databases">
        <title>Whole genome shotgun sequence of Actinocatenispora rupis NBRC 107355.</title>
        <authorList>
            <person name="Komaki H."/>
            <person name="Tamura T."/>
        </authorList>
    </citation>
    <scope>NUCLEOTIDE SEQUENCE</scope>
    <source>
        <strain evidence="10">NBRC 107355</strain>
    </source>
</reference>
<dbReference type="PANTHER" id="PTHR33908:SF11">
    <property type="entry name" value="MEMBRANE PROTEIN"/>
    <property type="match status" value="1"/>
</dbReference>
<keyword evidence="2" id="KW-1003">Cell membrane</keyword>
<keyword evidence="6 8" id="KW-1133">Transmembrane helix</keyword>
<comment type="caution">
    <text evidence="10">The sequence shown here is derived from an EMBL/GenBank/DDBJ whole genome shotgun (WGS) entry which is preliminary data.</text>
</comment>
<evidence type="ECO:0000256" key="4">
    <source>
        <dbReference type="ARBA" id="ARBA00022679"/>
    </source>
</evidence>
<comment type="subcellular location">
    <subcellularLocation>
        <location evidence="1">Cell membrane</location>
        <topology evidence="1">Multi-pass membrane protein</topology>
    </subcellularLocation>
</comment>
<keyword evidence="7 8" id="KW-0472">Membrane</keyword>
<keyword evidence="3" id="KW-0328">Glycosyltransferase</keyword>
<dbReference type="Proteomes" id="UP000612808">
    <property type="component" value="Unassembled WGS sequence"/>
</dbReference>
<organism evidence="10 11">
    <name type="scientific">Actinocatenispora rupis</name>
    <dbReference type="NCBI Taxonomy" id="519421"/>
    <lineage>
        <taxon>Bacteria</taxon>
        <taxon>Bacillati</taxon>
        <taxon>Actinomycetota</taxon>
        <taxon>Actinomycetes</taxon>
        <taxon>Micromonosporales</taxon>
        <taxon>Micromonosporaceae</taxon>
        <taxon>Actinocatenispora</taxon>
    </lineage>
</organism>
<proteinExistence type="predicted"/>
<keyword evidence="4" id="KW-0808">Transferase</keyword>
<name>A0A8J3J3K6_9ACTN</name>
<dbReference type="EMBL" id="BOMB01000010">
    <property type="protein sequence ID" value="GID10981.1"/>
    <property type="molecule type" value="Genomic_DNA"/>
</dbReference>
<feature type="transmembrane region" description="Helical" evidence="8">
    <location>
        <begin position="190"/>
        <end position="216"/>
    </location>
</feature>
<feature type="transmembrane region" description="Helical" evidence="8">
    <location>
        <begin position="315"/>
        <end position="334"/>
    </location>
</feature>
<feature type="domain" description="Glycosyltransferase RgtA/B/C/D-like" evidence="9">
    <location>
        <begin position="62"/>
        <end position="203"/>
    </location>
</feature>
<dbReference type="InterPro" id="IPR038731">
    <property type="entry name" value="RgtA/B/C-like"/>
</dbReference>
<accession>A0A8J3J3K6</accession>
<evidence type="ECO:0000256" key="3">
    <source>
        <dbReference type="ARBA" id="ARBA00022676"/>
    </source>
</evidence>
<dbReference type="Pfam" id="PF13231">
    <property type="entry name" value="PMT_2"/>
    <property type="match status" value="1"/>
</dbReference>
<evidence type="ECO:0000256" key="1">
    <source>
        <dbReference type="ARBA" id="ARBA00004651"/>
    </source>
</evidence>
<feature type="transmembrane region" description="Helical" evidence="8">
    <location>
        <begin position="67"/>
        <end position="87"/>
    </location>
</feature>
<evidence type="ECO:0000256" key="7">
    <source>
        <dbReference type="ARBA" id="ARBA00023136"/>
    </source>
</evidence>
<sequence>MCGAAVLAFLVRLPFVFVGLGMDEGGYAYVARRWAEGATPYRQAWLDRPQGLLLAYRGLLAVDGSGWTVRLGAALCGVVVTVALGACGRLLLGRRAAVAAAGTYAIVGVAPHLEGFTLNGELLASTAATVAVALALAWRSTGRVRWLVGAGLAAGAAVTMKQSGVDGGLACLAVVLVTGRGWPDRLRHTGILAGAALVPVAASVLHGWAVGLGAYWRALAGYQLAAAGPDRWHTFLASLPRSAMDLLVPVAVAAVGGYLLRRRRAELTVALAWLAAALVGAGLGGSWWPHYYVQLLPPLVLLAAAAIAQPRRGLLHGAVAVLPTLVWLLALVPMNQTQREHAIPYYRRTRVDERVAAAVRARTTPGQQIYALSSEANVYFLAHRDTTYPYLWGMPMAKIPSALPDLRTLLAGPHRPTLVLVYSPADRVDPSGRLGAVLAAHYRADGSVDGIPFLRATGR</sequence>
<protein>
    <recommendedName>
        <fullName evidence="9">Glycosyltransferase RgtA/B/C/D-like domain-containing protein</fullName>
    </recommendedName>
</protein>
<evidence type="ECO:0000256" key="2">
    <source>
        <dbReference type="ARBA" id="ARBA00022475"/>
    </source>
</evidence>
<evidence type="ECO:0000313" key="11">
    <source>
        <dbReference type="Proteomes" id="UP000612808"/>
    </source>
</evidence>